<feature type="compositionally biased region" description="Basic and acidic residues" evidence="1">
    <location>
        <begin position="289"/>
        <end position="315"/>
    </location>
</feature>
<dbReference type="EMBL" id="JAGKQM010000014">
    <property type="protein sequence ID" value="KAH0886011.1"/>
    <property type="molecule type" value="Genomic_DNA"/>
</dbReference>
<feature type="compositionally biased region" description="Basic and acidic residues" evidence="1">
    <location>
        <begin position="514"/>
        <end position="523"/>
    </location>
</feature>
<feature type="compositionally biased region" description="Basic and acidic residues" evidence="1">
    <location>
        <begin position="102"/>
        <end position="115"/>
    </location>
</feature>
<feature type="region of interest" description="Disordered" evidence="1">
    <location>
        <begin position="14"/>
        <end position="121"/>
    </location>
</feature>
<evidence type="ECO:0000256" key="1">
    <source>
        <dbReference type="SAM" id="MobiDB-lite"/>
    </source>
</evidence>
<organism evidence="2 3">
    <name type="scientific">Brassica napus</name>
    <name type="common">Rape</name>
    <dbReference type="NCBI Taxonomy" id="3708"/>
    <lineage>
        <taxon>Eukaryota</taxon>
        <taxon>Viridiplantae</taxon>
        <taxon>Streptophyta</taxon>
        <taxon>Embryophyta</taxon>
        <taxon>Tracheophyta</taxon>
        <taxon>Spermatophyta</taxon>
        <taxon>Magnoliopsida</taxon>
        <taxon>eudicotyledons</taxon>
        <taxon>Gunneridae</taxon>
        <taxon>Pentapetalae</taxon>
        <taxon>rosids</taxon>
        <taxon>malvids</taxon>
        <taxon>Brassicales</taxon>
        <taxon>Brassicaceae</taxon>
        <taxon>Brassiceae</taxon>
        <taxon>Brassica</taxon>
    </lineage>
</organism>
<feature type="compositionally biased region" description="Basic residues" evidence="1">
    <location>
        <begin position="316"/>
        <end position="354"/>
    </location>
</feature>
<protein>
    <submittedName>
        <fullName evidence="2">Uncharacterized protein</fullName>
    </submittedName>
</protein>
<feature type="compositionally biased region" description="Polar residues" evidence="1">
    <location>
        <begin position="75"/>
        <end position="85"/>
    </location>
</feature>
<gene>
    <name evidence="2" type="ORF">HID58_062107</name>
</gene>
<evidence type="ECO:0000313" key="2">
    <source>
        <dbReference type="EMBL" id="KAH0886011.1"/>
    </source>
</evidence>
<feature type="compositionally biased region" description="Basic and acidic residues" evidence="1">
    <location>
        <begin position="251"/>
        <end position="276"/>
    </location>
</feature>
<comment type="caution">
    <text evidence="2">The sequence shown here is derived from an EMBL/GenBank/DDBJ whole genome shotgun (WGS) entry which is preliminary data.</text>
</comment>
<dbReference type="Proteomes" id="UP000824890">
    <property type="component" value="Unassembled WGS sequence"/>
</dbReference>
<feature type="compositionally biased region" description="Acidic residues" evidence="1">
    <location>
        <begin position="416"/>
        <end position="445"/>
    </location>
</feature>
<name>A0ABQ8A1E3_BRANA</name>
<feature type="compositionally biased region" description="Basic and acidic residues" evidence="1">
    <location>
        <begin position="446"/>
        <end position="463"/>
    </location>
</feature>
<feature type="compositionally biased region" description="Basic residues" evidence="1">
    <location>
        <begin position="496"/>
        <end position="507"/>
    </location>
</feature>
<feature type="compositionally biased region" description="Basic and acidic residues" evidence="1">
    <location>
        <begin position="378"/>
        <end position="392"/>
    </location>
</feature>
<keyword evidence="3" id="KW-1185">Reference proteome</keyword>
<accession>A0ABQ8A1E3</accession>
<feature type="region of interest" description="Disordered" evidence="1">
    <location>
        <begin position="483"/>
        <end position="530"/>
    </location>
</feature>
<evidence type="ECO:0000313" key="3">
    <source>
        <dbReference type="Proteomes" id="UP000824890"/>
    </source>
</evidence>
<reference evidence="2 3" key="1">
    <citation type="submission" date="2021-05" db="EMBL/GenBank/DDBJ databases">
        <title>Genome Assembly of Synthetic Allotetraploid Brassica napus Reveals Homoeologous Exchanges between Subgenomes.</title>
        <authorList>
            <person name="Davis J.T."/>
        </authorList>
    </citation>
    <scope>NUCLEOTIDE SEQUENCE [LARGE SCALE GENOMIC DNA]</scope>
    <source>
        <strain evidence="3">cv. Da-Ae</strain>
        <tissue evidence="2">Seedling</tissue>
    </source>
</reference>
<sequence length="530" mass="60074">MCVVCVILDVQRKEIMAGKRGRKKPTQKKSGNSTRAQENVAPDVEEQSDGNNSDDLSPDLCEPSEEIKGRKRKNPSSISGGVSTRTRARKAVSDGNEPVGEDVVHEESTRVREKTAVSLSLDSESEDMSSVSSKVINSVLVPTLGEKTLLARIIDEEPECNPEGSASDTWNHCRKTEKVTFVEGGSSSNSGLESSLNGLEERILAFMDKGFSGVLSSVEPKLEVMDWRMRNEAEENNYGENMDFEQWDNMDCGRPEGLDKTTAEENYDRAKGKDKDTGEEENEENTTNIKEEAEQKTEQEAEEEQKAKQEAEKSKGNRSKRSSSRVKMMRKRLRKSKRKRSKMVRKKLRKLLHHHVVEGGCVVQAEKLWREIEEEEEIVKSPDEEEVEKPQENTEENDENPVESPAGEEVEKPQENTEESDENPVESLAEEEVEKTQENAEELVEEPEKTVEEVEKTTEEEATHVIYTEEEKQSWYMVVYKGSEEESPTKEAATPAKRKLKLRKRKLMSPFTEGKTDELEVPKKKLKTKA</sequence>
<feature type="compositionally biased region" description="Polar residues" evidence="1">
    <location>
        <begin position="28"/>
        <end position="37"/>
    </location>
</feature>
<feature type="region of interest" description="Disordered" evidence="1">
    <location>
        <begin position="239"/>
        <end position="463"/>
    </location>
</feature>
<proteinExistence type="predicted"/>
<feature type="compositionally biased region" description="Acidic residues" evidence="1">
    <location>
        <begin position="239"/>
        <end position="248"/>
    </location>
</feature>